<evidence type="ECO:0000259" key="8">
    <source>
        <dbReference type="PROSITE" id="PS51194"/>
    </source>
</evidence>
<dbReference type="InterPro" id="IPR001650">
    <property type="entry name" value="Helicase_C-like"/>
</dbReference>
<dbReference type="InterPro" id="IPR027417">
    <property type="entry name" value="P-loop_NTPase"/>
</dbReference>
<keyword evidence="5" id="KW-0067">ATP-binding</keyword>
<evidence type="ECO:0000313" key="9">
    <source>
        <dbReference type="EMBL" id="VUZ47473.1"/>
    </source>
</evidence>
<dbReference type="EC" id="3.6.4.13" evidence="1"/>
<dbReference type="GO" id="GO:0002151">
    <property type="term" value="F:G-quadruplex RNA binding"/>
    <property type="evidence" value="ECO:0007669"/>
    <property type="project" value="TreeGrafter"/>
</dbReference>
<dbReference type="SMART" id="SM00487">
    <property type="entry name" value="DEXDc"/>
    <property type="match status" value="1"/>
</dbReference>
<dbReference type="GO" id="GO:0005524">
    <property type="term" value="F:ATP binding"/>
    <property type="evidence" value="ECO:0007669"/>
    <property type="project" value="UniProtKB-KW"/>
</dbReference>
<evidence type="ECO:0000259" key="7">
    <source>
        <dbReference type="PROSITE" id="PS51192"/>
    </source>
</evidence>
<sequence>MMPPKHPPHLKGKEIGLWHAQQSRRNREEIALLQAEVFTLDQKIVERIAGVVKAAEKQRLFSPKKKKLKSQLTASPNKVIEILEERDFDEGAASVDDDEGNTTSSNFVNLQKKRELDRELREEMTQKMLSSDYQFMNRKRKQLPTFAKKQEFLDLVDNNQVVVISGETGSGKTTQLPQYLLEHAILRDNGSCTRIVVTQPRRISAISVAERVASERGESLGMDIGYQIRLEAKFPARHQGSILFCTTGVVLQWFHSDPLLQSVSHIVVDEVHEREMLGDFLMAMLKRILPMRPDLRVILMSATLNSMKFSEFFGNCPHLEIPGRTFPVESIFLEEVLRKTGYQMPIDALERFERLNQRMNKYRTGSVGEPNINGDIRKKFKHWVQECSGLSLGSRQFLSAMDVNVCPPPEFIADVIDYISRRCDPGAILVFVPGIGEIKDVIKMLQRIDGEFYGNGYRSGAVLYPLHSRLTMANQCAVFGTPPRGKRKIVIATNIAETSITIEDIVYVVDSGQIKITTYDPSNNTSTLA</sequence>
<dbReference type="EMBL" id="CABIJS010000244">
    <property type="protein sequence ID" value="VUZ47473.1"/>
    <property type="molecule type" value="Genomic_DNA"/>
</dbReference>
<reference evidence="9 10" key="1">
    <citation type="submission" date="2019-07" db="EMBL/GenBank/DDBJ databases">
        <authorList>
            <person name="Jastrzebski P J."/>
            <person name="Paukszto L."/>
            <person name="Jastrzebski P J."/>
        </authorList>
    </citation>
    <scope>NUCLEOTIDE SEQUENCE [LARGE SCALE GENOMIC DNA]</scope>
    <source>
        <strain evidence="9 10">WMS-il1</strain>
    </source>
</reference>
<feature type="non-terminal residue" evidence="9">
    <location>
        <position position="529"/>
    </location>
</feature>
<dbReference type="Pfam" id="PF00271">
    <property type="entry name" value="Helicase_C"/>
    <property type="match status" value="1"/>
</dbReference>
<evidence type="ECO:0000256" key="1">
    <source>
        <dbReference type="ARBA" id="ARBA00012552"/>
    </source>
</evidence>
<name>A0A564YLF9_HYMDI</name>
<accession>A0A564YLF9</accession>
<keyword evidence="4" id="KW-0347">Helicase</keyword>
<comment type="catalytic activity">
    <reaction evidence="6">
        <text>ATP + H2O = ADP + phosphate + H(+)</text>
        <dbReference type="Rhea" id="RHEA:13065"/>
        <dbReference type="ChEBI" id="CHEBI:15377"/>
        <dbReference type="ChEBI" id="CHEBI:15378"/>
        <dbReference type="ChEBI" id="CHEBI:30616"/>
        <dbReference type="ChEBI" id="CHEBI:43474"/>
        <dbReference type="ChEBI" id="CHEBI:456216"/>
        <dbReference type="EC" id="3.6.4.13"/>
    </reaction>
</comment>
<gene>
    <name evidence="9" type="ORF">WMSIL1_LOCUS7130</name>
</gene>
<dbReference type="InterPro" id="IPR014001">
    <property type="entry name" value="Helicase_ATP-bd"/>
</dbReference>
<dbReference type="Gene3D" id="3.40.50.300">
    <property type="entry name" value="P-loop containing nucleotide triphosphate hydrolases"/>
    <property type="match status" value="2"/>
</dbReference>
<protein>
    <recommendedName>
        <fullName evidence="1">RNA helicase</fullName>
        <ecNumber evidence="1">3.6.4.13</ecNumber>
    </recommendedName>
</protein>
<dbReference type="InterPro" id="IPR011545">
    <property type="entry name" value="DEAD/DEAH_box_helicase_dom"/>
</dbReference>
<feature type="domain" description="Helicase ATP-binding" evidence="7">
    <location>
        <begin position="153"/>
        <end position="322"/>
    </location>
</feature>
<evidence type="ECO:0000256" key="4">
    <source>
        <dbReference type="ARBA" id="ARBA00022806"/>
    </source>
</evidence>
<feature type="domain" description="Helicase C-terminal" evidence="8">
    <location>
        <begin position="414"/>
        <end position="529"/>
    </location>
</feature>
<dbReference type="GO" id="GO:0003678">
    <property type="term" value="F:DNA helicase activity"/>
    <property type="evidence" value="ECO:0007669"/>
    <property type="project" value="TreeGrafter"/>
</dbReference>
<keyword evidence="10" id="KW-1185">Reference proteome</keyword>
<dbReference type="PROSITE" id="PS51194">
    <property type="entry name" value="HELICASE_CTER"/>
    <property type="match status" value="1"/>
</dbReference>
<evidence type="ECO:0000256" key="6">
    <source>
        <dbReference type="ARBA" id="ARBA00047984"/>
    </source>
</evidence>
<dbReference type="GO" id="GO:0005634">
    <property type="term" value="C:nucleus"/>
    <property type="evidence" value="ECO:0007669"/>
    <property type="project" value="TreeGrafter"/>
</dbReference>
<dbReference type="GO" id="GO:0051880">
    <property type="term" value="F:G-quadruplex DNA binding"/>
    <property type="evidence" value="ECO:0007669"/>
    <property type="project" value="TreeGrafter"/>
</dbReference>
<dbReference type="PANTHER" id="PTHR18934">
    <property type="entry name" value="ATP-DEPENDENT RNA HELICASE"/>
    <property type="match status" value="1"/>
</dbReference>
<dbReference type="InterPro" id="IPR002464">
    <property type="entry name" value="DNA/RNA_helicase_DEAH_CS"/>
</dbReference>
<dbReference type="PROSITE" id="PS51192">
    <property type="entry name" value="HELICASE_ATP_BIND_1"/>
    <property type="match status" value="1"/>
</dbReference>
<dbReference type="GO" id="GO:0005737">
    <property type="term" value="C:cytoplasm"/>
    <property type="evidence" value="ECO:0007669"/>
    <property type="project" value="TreeGrafter"/>
</dbReference>
<organism evidence="9 10">
    <name type="scientific">Hymenolepis diminuta</name>
    <name type="common">Rat tapeworm</name>
    <dbReference type="NCBI Taxonomy" id="6216"/>
    <lineage>
        <taxon>Eukaryota</taxon>
        <taxon>Metazoa</taxon>
        <taxon>Spiralia</taxon>
        <taxon>Lophotrochozoa</taxon>
        <taxon>Platyhelminthes</taxon>
        <taxon>Cestoda</taxon>
        <taxon>Eucestoda</taxon>
        <taxon>Cyclophyllidea</taxon>
        <taxon>Hymenolepididae</taxon>
        <taxon>Hymenolepis</taxon>
    </lineage>
</organism>
<evidence type="ECO:0000313" key="10">
    <source>
        <dbReference type="Proteomes" id="UP000321570"/>
    </source>
</evidence>
<dbReference type="PANTHER" id="PTHR18934:SF237">
    <property type="entry name" value="ATP-DEPENDENT DNA_RNA HELICASE DHX36"/>
    <property type="match status" value="1"/>
</dbReference>
<dbReference type="CDD" id="cd18791">
    <property type="entry name" value="SF2_C_RHA"/>
    <property type="match status" value="1"/>
</dbReference>
<dbReference type="GO" id="GO:0003724">
    <property type="term" value="F:RNA helicase activity"/>
    <property type="evidence" value="ECO:0007669"/>
    <property type="project" value="UniProtKB-EC"/>
</dbReference>
<dbReference type="AlphaFoldDB" id="A0A564YLF9"/>
<dbReference type="PROSITE" id="PS00690">
    <property type="entry name" value="DEAH_ATP_HELICASE"/>
    <property type="match status" value="1"/>
</dbReference>
<proteinExistence type="predicted"/>
<dbReference type="Pfam" id="PF00270">
    <property type="entry name" value="DEAD"/>
    <property type="match status" value="1"/>
</dbReference>
<evidence type="ECO:0000256" key="3">
    <source>
        <dbReference type="ARBA" id="ARBA00022801"/>
    </source>
</evidence>
<evidence type="ECO:0000256" key="5">
    <source>
        <dbReference type="ARBA" id="ARBA00022840"/>
    </source>
</evidence>
<dbReference type="SUPFAM" id="SSF52540">
    <property type="entry name" value="P-loop containing nucleoside triphosphate hydrolases"/>
    <property type="match status" value="1"/>
</dbReference>
<keyword evidence="3" id="KW-0378">Hydrolase</keyword>
<dbReference type="GO" id="GO:0016787">
    <property type="term" value="F:hydrolase activity"/>
    <property type="evidence" value="ECO:0007669"/>
    <property type="project" value="UniProtKB-KW"/>
</dbReference>
<keyword evidence="2" id="KW-0547">Nucleotide-binding</keyword>
<evidence type="ECO:0000256" key="2">
    <source>
        <dbReference type="ARBA" id="ARBA00022741"/>
    </source>
</evidence>
<dbReference type="Proteomes" id="UP000321570">
    <property type="component" value="Unassembled WGS sequence"/>
</dbReference>
<dbReference type="FunFam" id="3.40.50.300:FF:000500">
    <property type="entry name" value="ATP-dependent RNA helicase DHX29"/>
    <property type="match status" value="1"/>
</dbReference>